<dbReference type="InterPro" id="IPR045851">
    <property type="entry name" value="AMP-bd_C_sf"/>
</dbReference>
<gene>
    <name evidence="3" type="ORF">METZ01_LOCUS419591</name>
</gene>
<dbReference type="SUPFAM" id="SSF56801">
    <property type="entry name" value="Acetyl-CoA synthetase-like"/>
    <property type="match status" value="1"/>
</dbReference>
<evidence type="ECO:0000256" key="1">
    <source>
        <dbReference type="ARBA" id="ARBA00022598"/>
    </source>
</evidence>
<keyword evidence="1" id="KW-0436">Ligase</keyword>
<name>A0A382X6A3_9ZZZZ</name>
<evidence type="ECO:0000313" key="3">
    <source>
        <dbReference type="EMBL" id="SVD66737.1"/>
    </source>
</evidence>
<proteinExistence type="predicted"/>
<dbReference type="PANTHER" id="PTHR43352">
    <property type="entry name" value="ACETYL-COA SYNTHETASE"/>
    <property type="match status" value="1"/>
</dbReference>
<dbReference type="GO" id="GO:0016878">
    <property type="term" value="F:acid-thiol ligase activity"/>
    <property type="evidence" value="ECO:0007669"/>
    <property type="project" value="TreeGrafter"/>
</dbReference>
<feature type="domain" description="AMP-binding enzyme C-terminal" evidence="2">
    <location>
        <begin position="3"/>
        <end position="76"/>
    </location>
</feature>
<accession>A0A382X6A3</accession>
<dbReference type="AlphaFoldDB" id="A0A382X6A3"/>
<feature type="non-terminal residue" evidence="3">
    <location>
        <position position="1"/>
    </location>
</feature>
<protein>
    <recommendedName>
        <fullName evidence="2">AMP-binding enzyme C-terminal domain-containing protein</fullName>
    </recommendedName>
</protein>
<dbReference type="GO" id="GO:0044550">
    <property type="term" value="P:secondary metabolite biosynthetic process"/>
    <property type="evidence" value="ECO:0007669"/>
    <property type="project" value="TreeGrafter"/>
</dbReference>
<dbReference type="EMBL" id="UINC01165381">
    <property type="protein sequence ID" value="SVD66737.1"/>
    <property type="molecule type" value="Genomic_DNA"/>
</dbReference>
<dbReference type="InterPro" id="IPR025110">
    <property type="entry name" value="AMP-bd_C"/>
</dbReference>
<reference evidence="3" key="1">
    <citation type="submission" date="2018-05" db="EMBL/GenBank/DDBJ databases">
        <authorList>
            <person name="Lanie J.A."/>
            <person name="Ng W.-L."/>
            <person name="Kazmierczak K.M."/>
            <person name="Andrzejewski T.M."/>
            <person name="Davidsen T.M."/>
            <person name="Wayne K.J."/>
            <person name="Tettelin H."/>
            <person name="Glass J.I."/>
            <person name="Rusch D."/>
            <person name="Podicherti R."/>
            <person name="Tsui H.-C.T."/>
            <person name="Winkler M.E."/>
        </authorList>
    </citation>
    <scope>NUCLEOTIDE SEQUENCE</scope>
</reference>
<sequence length="89" mass="9799">DCLWEHAAVREVAVIGASTADGLVKPCAFVIPAQEAAADDALAAELQAWARQRLEPYKYPREVVFMEELPRTHLGKVDRGALGRKALDR</sequence>
<dbReference type="Gene3D" id="3.30.300.30">
    <property type="match status" value="1"/>
</dbReference>
<dbReference type="PANTHER" id="PTHR43352:SF1">
    <property type="entry name" value="ANTHRANILATE--COA LIGASE"/>
    <property type="match status" value="1"/>
</dbReference>
<organism evidence="3">
    <name type="scientific">marine metagenome</name>
    <dbReference type="NCBI Taxonomy" id="408172"/>
    <lineage>
        <taxon>unclassified sequences</taxon>
        <taxon>metagenomes</taxon>
        <taxon>ecological metagenomes</taxon>
    </lineage>
</organism>
<dbReference type="Pfam" id="PF13193">
    <property type="entry name" value="AMP-binding_C"/>
    <property type="match status" value="1"/>
</dbReference>
<evidence type="ECO:0000259" key="2">
    <source>
        <dbReference type="Pfam" id="PF13193"/>
    </source>
</evidence>